<reference evidence="4" key="1">
    <citation type="journal article" date="2021" name="Mol. Plant Microbe Interact.">
        <title>Complete Genome Sequence of the Plant-Pathogenic Fungus Colletotrichum lupini.</title>
        <authorList>
            <person name="Baroncelli R."/>
            <person name="Pensec F."/>
            <person name="Da Lio D."/>
            <person name="Boufleur T."/>
            <person name="Vicente I."/>
            <person name="Sarrocco S."/>
            <person name="Picot A."/>
            <person name="Baraldi E."/>
            <person name="Sukno S."/>
            <person name="Thon M."/>
            <person name="Le Floch G."/>
        </authorList>
    </citation>
    <scope>NUCLEOTIDE SEQUENCE</scope>
    <source>
        <strain evidence="4">IMI 504893</strain>
    </source>
</reference>
<evidence type="ECO:0000313" key="5">
    <source>
        <dbReference type="Proteomes" id="UP000830671"/>
    </source>
</evidence>
<protein>
    <recommendedName>
        <fullName evidence="3">Xylanolytic transcriptional activator regulatory domain-containing protein</fullName>
    </recommendedName>
</protein>
<feature type="region of interest" description="Disordered" evidence="2">
    <location>
        <begin position="116"/>
        <end position="135"/>
    </location>
</feature>
<keyword evidence="1" id="KW-0539">Nucleus</keyword>
<evidence type="ECO:0000256" key="1">
    <source>
        <dbReference type="ARBA" id="ARBA00023242"/>
    </source>
</evidence>
<dbReference type="GO" id="GO:0003677">
    <property type="term" value="F:DNA binding"/>
    <property type="evidence" value="ECO:0007669"/>
    <property type="project" value="InterPro"/>
</dbReference>
<keyword evidence="5" id="KW-1185">Reference proteome</keyword>
<organism evidence="4 5">
    <name type="scientific">Colletotrichum lupini</name>
    <dbReference type="NCBI Taxonomy" id="145971"/>
    <lineage>
        <taxon>Eukaryota</taxon>
        <taxon>Fungi</taxon>
        <taxon>Dikarya</taxon>
        <taxon>Ascomycota</taxon>
        <taxon>Pezizomycotina</taxon>
        <taxon>Sordariomycetes</taxon>
        <taxon>Hypocreomycetidae</taxon>
        <taxon>Glomerellales</taxon>
        <taxon>Glomerellaceae</taxon>
        <taxon>Colletotrichum</taxon>
        <taxon>Colletotrichum acutatum species complex</taxon>
    </lineage>
</organism>
<dbReference type="RefSeq" id="XP_049138660.1">
    <property type="nucleotide sequence ID" value="XM_049281517.1"/>
</dbReference>
<dbReference type="Proteomes" id="UP000830671">
    <property type="component" value="Chromosome 2"/>
</dbReference>
<sequence>MTVIETFDRSPDIGDRIVAFVGSSFDRTWTLKIHEISLRAAHHVDKRSMSARHVVRGRRNVMKRNLFAGDVEGWGCNVDISRPKNLSVTELNDTLKRMEAKLDALMESTHDFRITSDGQSRLQNHHEPTVENPDPMEAVSPMSVFSPSKLGSVQIRQELAIPEKHYTAPQHLLSWPCSPVTLTELDLRYPVALEIQRPKIRRSRAPPRCLVESSSRDDGWLSNLSLAQLRDLADSYFSHFHPQYLVLDEDRFYSHHLNQALRVGFARNLDSCLVALVLSLGSVAACQTGKTEWAQSDSTDAMLDHEAGLGFYTIACDMFRDVEETDWVSVQCLLLMALYNSSVLRIHDSWSFIHKACSLIMILLPLQAKLEAHHCQLYWIAYLQESQILVEYDFPPSGLSSLESAVPLPLLPDSGADSQGKDTQFYFLALVAMRRLLNRIHLHLYNKERVQPPSHSILGELSRQIEEWKACLPVALQFETFSLVEEVRLLSSHPVRPMQQRLRGHLKARYCAAKTILYRSHVHRCLHASAISALSDEDMLGAKVAVSSAIIGVLHGGILQEPFGLLLFPINSWRTLFGIEIQIKFILRNEELSKILLPEGWEITHQAREMAAGAASRFSPTIAKDCEILRMLS</sequence>
<dbReference type="InterPro" id="IPR007219">
    <property type="entry name" value="XnlR_reg_dom"/>
</dbReference>
<dbReference type="CDD" id="cd12148">
    <property type="entry name" value="fungal_TF_MHR"/>
    <property type="match status" value="1"/>
</dbReference>
<dbReference type="GO" id="GO:0006351">
    <property type="term" value="P:DNA-templated transcription"/>
    <property type="evidence" value="ECO:0007669"/>
    <property type="project" value="InterPro"/>
</dbReference>
<dbReference type="GeneID" id="73336527"/>
<dbReference type="GO" id="GO:0008270">
    <property type="term" value="F:zinc ion binding"/>
    <property type="evidence" value="ECO:0007669"/>
    <property type="project" value="InterPro"/>
</dbReference>
<evidence type="ECO:0000259" key="3">
    <source>
        <dbReference type="Pfam" id="PF04082"/>
    </source>
</evidence>
<feature type="domain" description="Xylanolytic transcriptional activator regulatory" evidence="3">
    <location>
        <begin position="234"/>
        <end position="469"/>
    </location>
</feature>
<dbReference type="Pfam" id="PF04082">
    <property type="entry name" value="Fungal_trans"/>
    <property type="match status" value="1"/>
</dbReference>
<gene>
    <name evidence="4" type="ORF">CLUP02_02485</name>
</gene>
<dbReference type="KEGG" id="clup:CLUP02_02485"/>
<dbReference type="InterPro" id="IPR053181">
    <property type="entry name" value="EcdB-like_regulator"/>
</dbReference>
<dbReference type="PANTHER" id="PTHR47785">
    <property type="entry name" value="ZN(II)2CYS6 TRANSCRIPTION FACTOR (EUROFUNG)-RELATED-RELATED"/>
    <property type="match status" value="1"/>
</dbReference>
<name>A0A9Q8WBA9_9PEZI</name>
<evidence type="ECO:0000256" key="2">
    <source>
        <dbReference type="SAM" id="MobiDB-lite"/>
    </source>
</evidence>
<dbReference type="PANTHER" id="PTHR47785:SF6">
    <property type="entry name" value="ZN(II)2CYS6 TRANSCRIPTION FACTOR (EUROFUNG)"/>
    <property type="match status" value="1"/>
</dbReference>
<accession>A0A9Q8WBA9</accession>
<proteinExistence type="predicted"/>
<evidence type="ECO:0000313" key="4">
    <source>
        <dbReference type="EMBL" id="UQC77019.1"/>
    </source>
</evidence>
<dbReference type="AlphaFoldDB" id="A0A9Q8WBA9"/>
<dbReference type="EMBL" id="CP019474">
    <property type="protein sequence ID" value="UQC77019.1"/>
    <property type="molecule type" value="Genomic_DNA"/>
</dbReference>